<organism evidence="2 3">
    <name type="scientific">Kitasatospora paracochleata</name>
    <dbReference type="NCBI Taxonomy" id="58354"/>
    <lineage>
        <taxon>Bacteria</taxon>
        <taxon>Bacillati</taxon>
        <taxon>Actinomycetota</taxon>
        <taxon>Actinomycetes</taxon>
        <taxon>Kitasatosporales</taxon>
        <taxon>Streptomycetaceae</taxon>
        <taxon>Kitasatospora</taxon>
    </lineage>
</organism>
<evidence type="ECO:0000256" key="1">
    <source>
        <dbReference type="SAM" id="Phobius"/>
    </source>
</evidence>
<name>A0ABT1J0B2_9ACTN</name>
<feature type="transmembrane region" description="Helical" evidence="1">
    <location>
        <begin position="415"/>
        <end position="439"/>
    </location>
</feature>
<protein>
    <submittedName>
        <fullName evidence="2">ABC transport system permease protein</fullName>
    </submittedName>
</protein>
<dbReference type="InterPro" id="IPR050250">
    <property type="entry name" value="Macrolide_Exporter_MacB"/>
</dbReference>
<evidence type="ECO:0000313" key="2">
    <source>
        <dbReference type="EMBL" id="MCP2310604.1"/>
    </source>
</evidence>
<feature type="transmembrane region" description="Helical" evidence="1">
    <location>
        <begin position="341"/>
        <end position="362"/>
    </location>
</feature>
<feature type="transmembrane region" description="Helical" evidence="1">
    <location>
        <begin position="383"/>
        <end position="409"/>
    </location>
</feature>
<feature type="transmembrane region" description="Helical" evidence="1">
    <location>
        <begin position="791"/>
        <end position="812"/>
    </location>
</feature>
<dbReference type="Proteomes" id="UP001206483">
    <property type="component" value="Unassembled WGS sequence"/>
</dbReference>
<dbReference type="EMBL" id="JAMZDX010000003">
    <property type="protein sequence ID" value="MCP2310604.1"/>
    <property type="molecule type" value="Genomic_DNA"/>
</dbReference>
<keyword evidence="1" id="KW-0472">Membrane</keyword>
<sequence length="927" mass="94707">MTRRASGPTRRPTGPAPWVRTRLRATPYAALLTAALVLATAFLAAALPRALDRSADGALRELVARSGPTADALLATTTTPQRADSTAADARAADLDRVAGTFASHVRDPLRIAPAGEVYGSRSRSVRVLPGPSLPRPGNLPPVALLGYLNDLPSHAVLTAGRWPDTVHGARYEAALSEPVARLLGVHPGDRLDAGDATARPEDGRAELEVVGVFRPTDPAGSAFWSGVDCATAPCQEFREVDDTPLPYWQVRAMVGRGELDALPTWAQGSEDFFQIPLDRDAFRTDRLPAVRGAIGSLLSGPQFVALQQATARVDFRVTSPLPTLFADAEHRRAAIAPLTVLGPVGAAGVACTVLLLAAALATDRRAAELRLLRARGASPGGLLRRLLGESAATVLPAAVAGTALALLTLPTPRWGGAVLGGAAVGLVALLAFPVHALRTSAPAAGPAAADPGRADRRRLVLEGTALVAAAAAVVAVRRRGVAPPGGGVDLLLVAGPLLLALVGALLLARCHPPLIGWAARRAARRSGLVGFLGLARAARGGGARRRPTVLPLLALLLAVTTAGFGATVLSSVDTGRERAARQEVGADARVTGVDGAALPDGFADAAAHLPGARGGVPGWVDYLASVATGDGDLLPNVTVLVIDPGPYAELARRAGRGTFDPAVLAAGGPTDPVPALVSHGVAERLDTAPHDAHLSDGHVIGMRKAGEIDSLLTGGGEVVLLPAAQVRTRLHVADHPNLWFGTGDLRADPLRALLRRSGPDDGYEVRTAADVVDRLAGDPLQKAAARMFDASIGAAAGFAVLAVLLTLVRSGPERAAVLARLRTMGLRPRQGLALILAEALPHTLLAAAVGALVATVAALLLGPAVDLAAVIGATATGGSGGVRPAALPLLGQAALLAAVAAATVLAEAAISGRRQITTELRAGDER</sequence>
<comment type="caution">
    <text evidence="2">The sequence shown here is derived from an EMBL/GenBank/DDBJ whole genome shotgun (WGS) entry which is preliminary data.</text>
</comment>
<feature type="transmembrane region" description="Helical" evidence="1">
    <location>
        <begin position="489"/>
        <end position="509"/>
    </location>
</feature>
<dbReference type="PANTHER" id="PTHR30572:SF4">
    <property type="entry name" value="ABC TRANSPORTER PERMEASE YTRF"/>
    <property type="match status" value="1"/>
</dbReference>
<evidence type="ECO:0000313" key="3">
    <source>
        <dbReference type="Proteomes" id="UP001206483"/>
    </source>
</evidence>
<proteinExistence type="predicted"/>
<dbReference type="PANTHER" id="PTHR30572">
    <property type="entry name" value="MEMBRANE COMPONENT OF TRANSPORTER-RELATED"/>
    <property type="match status" value="1"/>
</dbReference>
<keyword evidence="1" id="KW-0812">Transmembrane</keyword>
<feature type="transmembrane region" description="Helical" evidence="1">
    <location>
        <begin position="550"/>
        <end position="570"/>
    </location>
</feature>
<accession>A0ABT1J0B2</accession>
<keyword evidence="3" id="KW-1185">Reference proteome</keyword>
<feature type="transmembrane region" description="Helical" evidence="1">
    <location>
        <begin position="460"/>
        <end position="477"/>
    </location>
</feature>
<dbReference type="RefSeq" id="WP_253798711.1">
    <property type="nucleotide sequence ID" value="NZ_JAMZDX010000003.1"/>
</dbReference>
<keyword evidence="1" id="KW-1133">Transmembrane helix</keyword>
<feature type="transmembrane region" description="Helical" evidence="1">
    <location>
        <begin position="833"/>
        <end position="866"/>
    </location>
</feature>
<reference evidence="2 3" key="1">
    <citation type="submission" date="2022-06" db="EMBL/GenBank/DDBJ databases">
        <title>Sequencing the genomes of 1000 actinobacteria strains.</title>
        <authorList>
            <person name="Klenk H.-P."/>
        </authorList>
    </citation>
    <scope>NUCLEOTIDE SEQUENCE [LARGE SCALE GENOMIC DNA]</scope>
    <source>
        <strain evidence="2 3">DSM 41656</strain>
    </source>
</reference>
<gene>
    <name evidence="2" type="ORF">FHR36_003737</name>
</gene>
<feature type="transmembrane region" description="Helical" evidence="1">
    <location>
        <begin position="886"/>
        <end position="907"/>
    </location>
</feature>